<feature type="coiled-coil region" evidence="1">
    <location>
        <begin position="74"/>
        <end position="105"/>
    </location>
</feature>
<protein>
    <submittedName>
        <fullName evidence="4">Uncharacterized protein</fullName>
    </submittedName>
</protein>
<reference evidence="4" key="1">
    <citation type="submission" date="2021-01" db="EMBL/GenBank/DDBJ databases">
        <authorList>
            <person name="Corre E."/>
            <person name="Pelletier E."/>
            <person name="Niang G."/>
            <person name="Scheremetjew M."/>
            <person name="Finn R."/>
            <person name="Kale V."/>
            <person name="Holt S."/>
            <person name="Cochrane G."/>
            <person name="Meng A."/>
            <person name="Brown T."/>
            <person name="Cohen L."/>
        </authorList>
    </citation>
    <scope>NUCLEOTIDE SEQUENCE</scope>
    <source>
        <strain evidence="4">CCMP127</strain>
    </source>
</reference>
<evidence type="ECO:0000256" key="3">
    <source>
        <dbReference type="SAM" id="Phobius"/>
    </source>
</evidence>
<gene>
    <name evidence="4" type="ORF">ACOF00016_LOCUS17863</name>
</gene>
<dbReference type="AlphaFoldDB" id="A0A7S3LFR7"/>
<keyword evidence="3" id="KW-0812">Transmembrane</keyword>
<dbReference type="EMBL" id="HBIM01024119">
    <property type="protein sequence ID" value="CAE0421216.1"/>
    <property type="molecule type" value="Transcribed_RNA"/>
</dbReference>
<keyword evidence="1" id="KW-0175">Coiled coil</keyword>
<evidence type="ECO:0000256" key="1">
    <source>
        <dbReference type="SAM" id="Coils"/>
    </source>
</evidence>
<feature type="transmembrane region" description="Helical" evidence="3">
    <location>
        <begin position="49"/>
        <end position="66"/>
    </location>
</feature>
<proteinExistence type="predicted"/>
<keyword evidence="3" id="KW-0472">Membrane</keyword>
<name>A0A7S3LFR7_9STRA</name>
<organism evidence="4">
    <name type="scientific">Amphora coffeiformis</name>
    <dbReference type="NCBI Taxonomy" id="265554"/>
    <lineage>
        <taxon>Eukaryota</taxon>
        <taxon>Sar</taxon>
        <taxon>Stramenopiles</taxon>
        <taxon>Ochrophyta</taxon>
        <taxon>Bacillariophyta</taxon>
        <taxon>Bacillariophyceae</taxon>
        <taxon>Bacillariophycidae</taxon>
        <taxon>Thalassiophysales</taxon>
        <taxon>Catenulaceae</taxon>
        <taxon>Amphora</taxon>
    </lineage>
</organism>
<keyword evidence="3" id="KW-1133">Transmembrane helix</keyword>
<sequence>MVSFRRKTTENNADSTALIPSGDADQSKDAYNKGKKDTSKNWAHEMTEWVVVFIVCFSGFYFFTFGDHERAHHKKQMDAQLQELAKQFEAQKTSLTSQLDGLYQQLFAAQETTKEAIQQAEAAVSPAEAAAPPAEAAPAQTAPVAVSAEEQRLQAEIDRKKAELEQRQKKIASFCDWCSFNHGGLQTTCGARRDYLIDNYGDSPEAAVLAVMGWDPACSSIKN</sequence>
<evidence type="ECO:0000256" key="2">
    <source>
        <dbReference type="SAM" id="MobiDB-lite"/>
    </source>
</evidence>
<evidence type="ECO:0000313" key="4">
    <source>
        <dbReference type="EMBL" id="CAE0421216.1"/>
    </source>
</evidence>
<feature type="compositionally biased region" description="Basic and acidic residues" evidence="2">
    <location>
        <begin position="25"/>
        <end position="38"/>
    </location>
</feature>
<feature type="region of interest" description="Disordered" evidence="2">
    <location>
        <begin position="1"/>
        <end position="38"/>
    </location>
</feature>
<accession>A0A7S3LFR7</accession>